<evidence type="ECO:0000313" key="9">
    <source>
        <dbReference type="Proteomes" id="UP000238375"/>
    </source>
</evidence>
<dbReference type="PROSITE" id="PS50110">
    <property type="entry name" value="RESPONSE_REGULATORY"/>
    <property type="match status" value="1"/>
</dbReference>
<comment type="caution">
    <text evidence="8">The sequence shown here is derived from an EMBL/GenBank/DDBJ whole genome shotgun (WGS) entry which is preliminary data.</text>
</comment>
<feature type="domain" description="Sigma-54 factor interaction" evidence="6">
    <location>
        <begin position="150"/>
        <end position="379"/>
    </location>
</feature>
<dbReference type="PANTHER" id="PTHR32071">
    <property type="entry name" value="TRANSCRIPTIONAL REGULATORY PROTEIN"/>
    <property type="match status" value="1"/>
</dbReference>
<organism evidence="8 9">
    <name type="scientific">Spirosoma oryzae</name>
    <dbReference type="NCBI Taxonomy" id="1469603"/>
    <lineage>
        <taxon>Bacteria</taxon>
        <taxon>Pseudomonadati</taxon>
        <taxon>Bacteroidota</taxon>
        <taxon>Cytophagia</taxon>
        <taxon>Cytophagales</taxon>
        <taxon>Cytophagaceae</taxon>
        <taxon>Spirosoma</taxon>
    </lineage>
</organism>
<keyword evidence="9" id="KW-1185">Reference proteome</keyword>
<evidence type="ECO:0000313" key="8">
    <source>
        <dbReference type="EMBL" id="PRY47050.1"/>
    </source>
</evidence>
<dbReference type="PRINTS" id="PR01590">
    <property type="entry name" value="HTHFIS"/>
</dbReference>
<dbReference type="SMART" id="SM00448">
    <property type="entry name" value="REC"/>
    <property type="match status" value="1"/>
</dbReference>
<dbReference type="InterPro" id="IPR009057">
    <property type="entry name" value="Homeodomain-like_sf"/>
</dbReference>
<dbReference type="InterPro" id="IPR002197">
    <property type="entry name" value="HTH_Fis"/>
</dbReference>
<sequence length="451" mass="50029">MAVQLLKKASVLVVDDDADVLTSMAMLLRPEVRLVHTEKNPERLPALLRQETFDLILLDMNYHRAVNTGNEGLYWLQQLRKLAPTSAVLLITAYADIDLAIRGLKDGAADFLVKPWRNDKLLTSLAEALSRRQATDKPINQSTKPTPLPLLGESTAMQTLRRTIEKIAPTDANVLILGENGTGKDVVARLIHAQSMRASQPFVAVDLGALSENLLESELFGYVKGAFTDARQDRVGRFEAAADGTLFLDEVGNLSLAGQTKLLTALQQRQVTRLGSHTPVPVDVRVVSATNASLHQLVQTDRFRKDLVYRLNTIELTLPPLRERGDDIRLLAEHFLAQYATKYGKPVPRLEGRALARLLNYRFPGNVRELQHTMERAVILSESSALTAEDLVFSSVETTLPAGLETTQLAELEKGIIQKVVDKHHGNITKAAKELGITRMALYRRLGKYDL</sequence>
<evidence type="ECO:0000256" key="4">
    <source>
        <dbReference type="ARBA" id="ARBA00023163"/>
    </source>
</evidence>
<dbReference type="EMBL" id="PVTE01000001">
    <property type="protein sequence ID" value="PRY47050.1"/>
    <property type="molecule type" value="Genomic_DNA"/>
</dbReference>
<dbReference type="InterPro" id="IPR001789">
    <property type="entry name" value="Sig_transdc_resp-reg_receiver"/>
</dbReference>
<dbReference type="GO" id="GO:0006355">
    <property type="term" value="P:regulation of DNA-templated transcription"/>
    <property type="evidence" value="ECO:0007669"/>
    <property type="project" value="InterPro"/>
</dbReference>
<dbReference type="RefSeq" id="WP_106136108.1">
    <property type="nucleotide sequence ID" value="NZ_PVTE01000001.1"/>
</dbReference>
<dbReference type="Pfam" id="PF00158">
    <property type="entry name" value="Sigma54_activat"/>
    <property type="match status" value="1"/>
</dbReference>
<dbReference type="CDD" id="cd00156">
    <property type="entry name" value="REC"/>
    <property type="match status" value="1"/>
</dbReference>
<dbReference type="InterPro" id="IPR003593">
    <property type="entry name" value="AAA+_ATPase"/>
</dbReference>
<dbReference type="PROSITE" id="PS50045">
    <property type="entry name" value="SIGMA54_INTERACT_4"/>
    <property type="match status" value="1"/>
</dbReference>
<dbReference type="InterPro" id="IPR011006">
    <property type="entry name" value="CheY-like_superfamily"/>
</dbReference>
<evidence type="ECO:0000256" key="1">
    <source>
        <dbReference type="ARBA" id="ARBA00022741"/>
    </source>
</evidence>
<dbReference type="PANTHER" id="PTHR32071:SF113">
    <property type="entry name" value="ALGINATE BIOSYNTHESIS TRANSCRIPTIONAL REGULATORY PROTEIN ALGB"/>
    <property type="match status" value="1"/>
</dbReference>
<dbReference type="Gene3D" id="3.40.50.300">
    <property type="entry name" value="P-loop containing nucleotide triphosphate hydrolases"/>
    <property type="match status" value="1"/>
</dbReference>
<keyword evidence="2" id="KW-0067">ATP-binding</keyword>
<keyword evidence="8" id="KW-0238">DNA-binding</keyword>
<evidence type="ECO:0000256" key="3">
    <source>
        <dbReference type="ARBA" id="ARBA00023015"/>
    </source>
</evidence>
<evidence type="ECO:0000256" key="2">
    <source>
        <dbReference type="ARBA" id="ARBA00022840"/>
    </source>
</evidence>
<gene>
    <name evidence="8" type="ORF">CLV58_101114</name>
</gene>
<dbReference type="Pfam" id="PF02954">
    <property type="entry name" value="HTH_8"/>
    <property type="match status" value="1"/>
</dbReference>
<dbReference type="Gene3D" id="3.40.50.2300">
    <property type="match status" value="1"/>
</dbReference>
<reference evidence="8 9" key="1">
    <citation type="submission" date="2018-03" db="EMBL/GenBank/DDBJ databases">
        <title>Genomic Encyclopedia of Archaeal and Bacterial Type Strains, Phase II (KMG-II): from individual species to whole genera.</title>
        <authorList>
            <person name="Goeker M."/>
        </authorList>
    </citation>
    <scope>NUCLEOTIDE SEQUENCE [LARGE SCALE GENOMIC DNA]</scope>
    <source>
        <strain evidence="8 9">DSM 28354</strain>
    </source>
</reference>
<dbReference type="InterPro" id="IPR025944">
    <property type="entry name" value="Sigma_54_int_dom_CS"/>
</dbReference>
<dbReference type="InterPro" id="IPR002078">
    <property type="entry name" value="Sigma_54_int"/>
</dbReference>
<dbReference type="InterPro" id="IPR027417">
    <property type="entry name" value="P-loop_NTPase"/>
</dbReference>
<feature type="modified residue" description="4-aspartylphosphate" evidence="5">
    <location>
        <position position="59"/>
    </location>
</feature>
<dbReference type="AlphaFoldDB" id="A0A2T0TMT9"/>
<dbReference type="InterPro" id="IPR058031">
    <property type="entry name" value="AAA_lid_NorR"/>
</dbReference>
<evidence type="ECO:0000259" key="6">
    <source>
        <dbReference type="PROSITE" id="PS50045"/>
    </source>
</evidence>
<dbReference type="SMART" id="SM00382">
    <property type="entry name" value="AAA"/>
    <property type="match status" value="1"/>
</dbReference>
<evidence type="ECO:0000259" key="7">
    <source>
        <dbReference type="PROSITE" id="PS50110"/>
    </source>
</evidence>
<dbReference type="GO" id="GO:0000160">
    <property type="term" value="P:phosphorelay signal transduction system"/>
    <property type="evidence" value="ECO:0007669"/>
    <property type="project" value="InterPro"/>
</dbReference>
<dbReference type="Proteomes" id="UP000238375">
    <property type="component" value="Unassembled WGS sequence"/>
</dbReference>
<name>A0A2T0TMT9_9BACT</name>
<evidence type="ECO:0000256" key="5">
    <source>
        <dbReference type="PROSITE-ProRule" id="PRU00169"/>
    </source>
</evidence>
<dbReference type="GO" id="GO:0005524">
    <property type="term" value="F:ATP binding"/>
    <property type="evidence" value="ECO:0007669"/>
    <property type="project" value="UniProtKB-KW"/>
</dbReference>
<keyword evidence="1" id="KW-0547">Nucleotide-binding</keyword>
<dbReference type="SUPFAM" id="SSF52540">
    <property type="entry name" value="P-loop containing nucleoside triphosphate hydrolases"/>
    <property type="match status" value="1"/>
</dbReference>
<dbReference type="GO" id="GO:0043565">
    <property type="term" value="F:sequence-specific DNA binding"/>
    <property type="evidence" value="ECO:0007669"/>
    <property type="project" value="InterPro"/>
</dbReference>
<keyword evidence="5" id="KW-0597">Phosphoprotein</keyword>
<keyword evidence="3" id="KW-0805">Transcription regulation</keyword>
<dbReference type="SUPFAM" id="SSF52172">
    <property type="entry name" value="CheY-like"/>
    <property type="match status" value="1"/>
</dbReference>
<feature type="domain" description="Response regulatory" evidence="7">
    <location>
        <begin position="10"/>
        <end position="129"/>
    </location>
</feature>
<dbReference type="Pfam" id="PF25601">
    <property type="entry name" value="AAA_lid_14"/>
    <property type="match status" value="1"/>
</dbReference>
<proteinExistence type="predicted"/>
<dbReference type="PROSITE" id="PS00688">
    <property type="entry name" value="SIGMA54_INTERACT_3"/>
    <property type="match status" value="1"/>
</dbReference>
<dbReference type="OrthoDB" id="9782110at2"/>
<dbReference type="FunFam" id="3.40.50.300:FF:000006">
    <property type="entry name" value="DNA-binding transcriptional regulator NtrC"/>
    <property type="match status" value="1"/>
</dbReference>
<dbReference type="Pfam" id="PF00072">
    <property type="entry name" value="Response_reg"/>
    <property type="match status" value="1"/>
</dbReference>
<keyword evidence="4" id="KW-0804">Transcription</keyword>
<dbReference type="Gene3D" id="1.10.10.60">
    <property type="entry name" value="Homeodomain-like"/>
    <property type="match status" value="1"/>
</dbReference>
<protein>
    <submittedName>
        <fullName evidence="8">DNA-binding NtrC family response regulator</fullName>
    </submittedName>
</protein>
<dbReference type="Gene3D" id="1.10.8.60">
    <property type="match status" value="1"/>
</dbReference>
<dbReference type="CDD" id="cd00009">
    <property type="entry name" value="AAA"/>
    <property type="match status" value="1"/>
</dbReference>
<accession>A0A2T0TMT9</accession>
<dbReference type="SUPFAM" id="SSF46689">
    <property type="entry name" value="Homeodomain-like"/>
    <property type="match status" value="1"/>
</dbReference>